<dbReference type="GO" id="GO:0034976">
    <property type="term" value="P:response to endoplasmic reticulum stress"/>
    <property type="evidence" value="ECO:0007669"/>
    <property type="project" value="TreeGrafter"/>
</dbReference>
<dbReference type="Proteomes" id="UP000265515">
    <property type="component" value="Unassembled WGS sequence"/>
</dbReference>
<dbReference type="Pfam" id="PF25041">
    <property type="entry name" value="UFL1_C"/>
    <property type="match status" value="1"/>
</dbReference>
<dbReference type="PANTHER" id="PTHR31057">
    <property type="entry name" value="E3 UFM1-PROTEIN LIGASE 1"/>
    <property type="match status" value="1"/>
</dbReference>
<dbReference type="PANTHER" id="PTHR31057:SF0">
    <property type="entry name" value="E3 UFM1-PROTEIN LIGASE 1"/>
    <property type="match status" value="1"/>
</dbReference>
<sequence>MDEELLLLQQRFLQAQEAESTVRLSERNVVELVLKLQELGLLGADILHTINGREYLTQRHLRKEMEIEIKKHGRVSLVELAVSIGVDLSHCEHQAQFIVQENADIGLVQGEIVTTAYWDSVAEEIEETLQQTGQASISELAKRFNVGAEILTTVISSRLGSSVKGKLEGGNLYTPAYVARVKAMMRGALRALTIPTPLSGVWPSLEHLQDEMGIEGAASGGEIALMHSMLSSLVSEGAIYGTLRGGTASWNPAVFLRSQKEAVETFFSQNGFILYESLKKLAVPQPKQFMQAKYPDGVALSTAYVHASVVSQLDAAADEAIQGKSWCDAVPLLTPVLSEADVAELLAMCPSANRAKKEGRASIVAGTCVVTQELVQDLIGRFEKVVQENVSQAQRRTALGPASTNLPASGDNNRQGLTAEGGHQSDEEGDGGASSKQRTGKNKKPSVKMGADGGAGGSDELLSAGKGGKGGRRKTGKAGKSGGIPPAAAAPKSFAKGGGTKAAEKDQDADMVPDKTEIARKILEWYPEMEFAGVGDGEEMDESEGVLVHELAGRIRPTLVSTWLSVKKTAFSMGAEARKRRRDAVQQRMDQLYLNLQLYCKALDVFENDTTISPVLHRHLLRFFAAEIADVLLHAQGQEHQISEGLISADTSLNLPPVGQPSLTVQERLALARNLPSDIRVKAIAMVETIDGKSVPTFMASLESLAEDCGVRLRSLDKKVERPLLDTHKRALVSQLEAEQDPVAALPLAACLLFAEVHSRALQAPRKAIGTVIANLKSVPLNSRSESPYWAMIDNPPQTGTGPKDS</sequence>
<dbReference type="OrthoDB" id="10258297at2759"/>
<evidence type="ECO:0000259" key="7">
    <source>
        <dbReference type="Pfam" id="PF25041"/>
    </source>
</evidence>
<comment type="caution">
    <text evidence="8">The sequence shown here is derived from an EMBL/GenBank/DDBJ whole genome shotgun (WGS) entry which is preliminary data.</text>
</comment>
<keyword evidence="9" id="KW-1185">Reference proteome</keyword>
<evidence type="ECO:0008006" key="10">
    <source>
        <dbReference type="Google" id="ProtNLM"/>
    </source>
</evidence>
<dbReference type="InterPro" id="IPR056761">
    <property type="entry name" value="Ufl1-like_C"/>
</dbReference>
<dbReference type="InterPro" id="IPR018611">
    <property type="entry name" value="Ufl1"/>
</dbReference>
<evidence type="ECO:0000256" key="1">
    <source>
        <dbReference type="ARBA" id="ARBA00010789"/>
    </source>
</evidence>
<dbReference type="OMA" id="GTWTDVM"/>
<dbReference type="Gramene" id="GBG79287">
    <property type="protein sequence ID" value="GBG79287"/>
    <property type="gene ID" value="CBR_g29437"/>
</dbReference>
<dbReference type="Pfam" id="PF25870">
    <property type="entry name" value="WHD_UFL1_5th"/>
    <property type="match status" value="1"/>
</dbReference>
<dbReference type="STRING" id="69332.A0A388LAE0"/>
<dbReference type="GO" id="GO:0005789">
    <property type="term" value="C:endoplasmic reticulum membrane"/>
    <property type="evidence" value="ECO:0007669"/>
    <property type="project" value="TreeGrafter"/>
</dbReference>
<dbReference type="GO" id="GO:0061666">
    <property type="term" value="F:UFM1 ligase activity"/>
    <property type="evidence" value="ECO:0007669"/>
    <property type="project" value="InterPro"/>
</dbReference>
<feature type="domain" description="E3 UFM1-protein ligase 1-like" evidence="6">
    <location>
        <begin position="583"/>
        <end position="715"/>
    </location>
</feature>
<dbReference type="InterPro" id="IPR056580">
    <property type="entry name" value="Ufl1_dom"/>
</dbReference>
<evidence type="ECO:0000256" key="3">
    <source>
        <dbReference type="ARBA" id="ARBA00022786"/>
    </source>
</evidence>
<protein>
    <recommendedName>
        <fullName evidence="10">E3 UFM1-protein ligase 1 homolog</fullName>
    </recommendedName>
</protein>
<accession>A0A388LAE0</accession>
<proteinExistence type="inferred from homology"/>
<dbReference type="GO" id="GO:1990592">
    <property type="term" value="P:protein K69-linked ufmylation"/>
    <property type="evidence" value="ECO:0007669"/>
    <property type="project" value="TreeGrafter"/>
</dbReference>
<name>A0A388LAE0_CHABU</name>
<feature type="domain" description="E3 UFM1-protein ligase-like C-terminal" evidence="7">
    <location>
        <begin position="721"/>
        <end position="778"/>
    </location>
</feature>
<evidence type="ECO:0000256" key="2">
    <source>
        <dbReference type="ARBA" id="ARBA00022679"/>
    </source>
</evidence>
<dbReference type="Pfam" id="PF23659">
    <property type="entry name" value="UFL1"/>
    <property type="match status" value="1"/>
</dbReference>
<reference evidence="8 9" key="1">
    <citation type="journal article" date="2018" name="Cell">
        <title>The Chara Genome: Secondary Complexity and Implications for Plant Terrestrialization.</title>
        <authorList>
            <person name="Nishiyama T."/>
            <person name="Sakayama H."/>
            <person name="Vries J.D."/>
            <person name="Buschmann H."/>
            <person name="Saint-Marcoux D."/>
            <person name="Ullrich K.K."/>
            <person name="Haas F.B."/>
            <person name="Vanderstraeten L."/>
            <person name="Becker D."/>
            <person name="Lang D."/>
            <person name="Vosolsobe S."/>
            <person name="Rombauts S."/>
            <person name="Wilhelmsson P.K.I."/>
            <person name="Janitza P."/>
            <person name="Kern R."/>
            <person name="Heyl A."/>
            <person name="Rumpler F."/>
            <person name="Villalobos L.I.A.C."/>
            <person name="Clay J.M."/>
            <person name="Skokan R."/>
            <person name="Toyoda A."/>
            <person name="Suzuki Y."/>
            <person name="Kagoshima H."/>
            <person name="Schijlen E."/>
            <person name="Tajeshwar N."/>
            <person name="Catarino B."/>
            <person name="Hetherington A.J."/>
            <person name="Saltykova A."/>
            <person name="Bonnot C."/>
            <person name="Breuninger H."/>
            <person name="Symeonidi A."/>
            <person name="Radhakrishnan G.V."/>
            <person name="Van Nieuwerburgh F."/>
            <person name="Deforce D."/>
            <person name="Chang C."/>
            <person name="Karol K.G."/>
            <person name="Hedrich R."/>
            <person name="Ulvskov P."/>
            <person name="Glockner G."/>
            <person name="Delwiche C.F."/>
            <person name="Petrasek J."/>
            <person name="Van de Peer Y."/>
            <person name="Friml J."/>
            <person name="Beilby M."/>
            <person name="Dolan L."/>
            <person name="Kohara Y."/>
            <person name="Sugano S."/>
            <person name="Fujiyama A."/>
            <person name="Delaux P.-M."/>
            <person name="Quint M."/>
            <person name="TheiBen G."/>
            <person name="Hagemann M."/>
            <person name="Harholt J."/>
            <person name="Dunand C."/>
            <person name="Zachgo S."/>
            <person name="Langdale J."/>
            <person name="Maumus F."/>
            <person name="Straeten D.V.D."/>
            <person name="Gould S.B."/>
            <person name="Rensing S.A."/>
        </authorList>
    </citation>
    <scope>NUCLEOTIDE SEQUENCE [LARGE SCALE GENOMIC DNA]</scope>
    <source>
        <strain evidence="8 9">S276</strain>
    </source>
</reference>
<feature type="compositionally biased region" description="Polar residues" evidence="4">
    <location>
        <begin position="402"/>
        <end position="416"/>
    </location>
</feature>
<keyword evidence="2" id="KW-0808">Transferase</keyword>
<evidence type="ECO:0000259" key="6">
    <source>
        <dbReference type="Pfam" id="PF23659"/>
    </source>
</evidence>
<organism evidence="8 9">
    <name type="scientific">Chara braunii</name>
    <name type="common">Braun's stonewort</name>
    <dbReference type="NCBI Taxonomy" id="69332"/>
    <lineage>
        <taxon>Eukaryota</taxon>
        <taxon>Viridiplantae</taxon>
        <taxon>Streptophyta</taxon>
        <taxon>Charophyceae</taxon>
        <taxon>Charales</taxon>
        <taxon>Characeae</taxon>
        <taxon>Chara</taxon>
    </lineage>
</organism>
<comment type="similarity">
    <text evidence="1">Belongs to the UFL1 family.</text>
</comment>
<dbReference type="GO" id="GO:0032434">
    <property type="term" value="P:regulation of proteasomal ubiquitin-dependent protein catabolic process"/>
    <property type="evidence" value="ECO:0007669"/>
    <property type="project" value="TreeGrafter"/>
</dbReference>
<dbReference type="Pfam" id="PF09743">
    <property type="entry name" value="E3_UFM1_ligase"/>
    <property type="match status" value="1"/>
</dbReference>
<dbReference type="EMBL" id="BFEA01000315">
    <property type="protein sequence ID" value="GBG79287.1"/>
    <property type="molecule type" value="Genomic_DNA"/>
</dbReference>
<dbReference type="InterPro" id="IPR056579">
    <property type="entry name" value="Ufl1_N"/>
</dbReference>
<gene>
    <name evidence="8" type="ORF">CBR_g29437</name>
</gene>
<feature type="domain" description="E3 UFM1-protein ligase 1-like N-terminal" evidence="5">
    <location>
        <begin position="4"/>
        <end position="289"/>
    </location>
</feature>
<feature type="region of interest" description="Disordered" evidence="4">
    <location>
        <begin position="392"/>
        <end position="510"/>
    </location>
</feature>
<evidence type="ECO:0000313" key="9">
    <source>
        <dbReference type="Proteomes" id="UP000265515"/>
    </source>
</evidence>
<keyword evidence="3" id="KW-0833">Ubl conjugation pathway</keyword>
<evidence type="ECO:0000256" key="4">
    <source>
        <dbReference type="SAM" id="MobiDB-lite"/>
    </source>
</evidence>
<evidence type="ECO:0000259" key="5">
    <source>
        <dbReference type="Pfam" id="PF09743"/>
    </source>
</evidence>
<evidence type="ECO:0000313" key="8">
    <source>
        <dbReference type="EMBL" id="GBG79287.1"/>
    </source>
</evidence>
<dbReference type="AlphaFoldDB" id="A0A388LAE0"/>